<evidence type="ECO:0000256" key="5">
    <source>
        <dbReference type="ARBA" id="ARBA00023180"/>
    </source>
</evidence>
<evidence type="ECO:0000256" key="4">
    <source>
        <dbReference type="ARBA" id="ARBA00023157"/>
    </source>
</evidence>
<feature type="domain" description="Chitin-binding type-2" evidence="8">
    <location>
        <begin position="452"/>
        <end position="509"/>
    </location>
</feature>
<dbReference type="Gene3D" id="2.170.140.10">
    <property type="entry name" value="Chitin binding domain"/>
    <property type="match status" value="7"/>
</dbReference>
<dbReference type="SUPFAM" id="SSF57625">
    <property type="entry name" value="Invertebrate chitin-binding proteins"/>
    <property type="match status" value="7"/>
</dbReference>
<dbReference type="PROSITE" id="PS51257">
    <property type="entry name" value="PROKAR_LIPOPROTEIN"/>
    <property type="match status" value="1"/>
</dbReference>
<evidence type="ECO:0000256" key="6">
    <source>
        <dbReference type="SAM" id="MobiDB-lite"/>
    </source>
</evidence>
<dbReference type="Pfam" id="PF01607">
    <property type="entry name" value="CBM_14"/>
    <property type="match status" value="7"/>
</dbReference>
<protein>
    <submittedName>
        <fullName evidence="9">Chitin-binding protein</fullName>
    </submittedName>
</protein>
<feature type="compositionally biased region" description="Polar residues" evidence="6">
    <location>
        <begin position="439"/>
        <end position="449"/>
    </location>
</feature>
<keyword evidence="2 7" id="KW-0732">Signal</keyword>
<sequence length="602" mass="65826">MKGIALLLLCAAAAAQASSSCSPDSVGDLIPHRNCDQFYMCFFGSQTELHCADGLLFNPEAKVCDWPANVDCGDRIIPNRKLDVQKNLKKDGRSLSPAEICAAEDSEGLIFDHEYCDKYYKCNHGKPVTMPCPPNLLWYNPFCYWAAQVDCGDRIRPDGFNSGNQDAEKVPDNVSGGNSDPSQAPEICAAEDSDGILVAHENCNQFYKCFDGQPVALNCPETLVFNPEKEYCDWSSNVECGNRIIPDDISNGNPNEDKGPENVSEGNSDPSQAPAICAAEDSDGVLIAHENCNQFYKCFDGQPVALNCPETLVFNPEKEYCDWSSNVECGNRIIPDDISNGNPNEDKGPENVSEGNSDPSQAPAICAAEDSDGVLIAHENCNQFYKCLGGQPVAMNCPENLVYNPKREYCDWSWEVDCGNRIIPDDISSGKSNEDKSPENVSGGNSDPSQAPEICAAEDSDGVLVAHENCNQFYKCLGGQPVALNCPENLVYNPEREYCDWSWEVDCGNRILPDEIISENSNEDKGPENVSGGNSDPSQAPEICAAEDSDGILVAHENCNQFYKCFDGQPVAMDCPENLFYNPGKEYCDWSSNVDCSNRIKP</sequence>
<keyword evidence="3" id="KW-0677">Repeat</keyword>
<evidence type="ECO:0000256" key="1">
    <source>
        <dbReference type="ARBA" id="ARBA00022669"/>
    </source>
</evidence>
<keyword evidence="5" id="KW-0325">Glycoprotein</keyword>
<evidence type="ECO:0000259" key="8">
    <source>
        <dbReference type="PROSITE" id="PS50940"/>
    </source>
</evidence>
<feature type="region of interest" description="Disordered" evidence="6">
    <location>
        <begin position="334"/>
        <end position="364"/>
    </location>
</feature>
<feature type="domain" description="Chitin-binding type-2" evidence="8">
    <location>
        <begin position="185"/>
        <end position="242"/>
    </location>
</feature>
<organism evidence="9">
    <name type="scientific">Spodoptera exigua</name>
    <name type="common">Beet armyworm</name>
    <name type="synonym">Noctua fulgens</name>
    <dbReference type="NCBI Taxonomy" id="7107"/>
    <lineage>
        <taxon>Eukaryota</taxon>
        <taxon>Metazoa</taxon>
        <taxon>Ecdysozoa</taxon>
        <taxon>Arthropoda</taxon>
        <taxon>Hexapoda</taxon>
        <taxon>Insecta</taxon>
        <taxon>Pterygota</taxon>
        <taxon>Neoptera</taxon>
        <taxon>Endopterygota</taxon>
        <taxon>Lepidoptera</taxon>
        <taxon>Glossata</taxon>
        <taxon>Ditrysia</taxon>
        <taxon>Noctuoidea</taxon>
        <taxon>Noctuidae</taxon>
        <taxon>Amphipyrinae</taxon>
        <taxon>Spodoptera</taxon>
    </lineage>
</organism>
<dbReference type="AlphaFoldDB" id="B6CAP5"/>
<name>B6CAP5_SPOEX</name>
<accession>B6CAP5</accession>
<evidence type="ECO:0000313" key="9">
    <source>
        <dbReference type="EMBL" id="ABW98673.1"/>
    </source>
</evidence>
<feature type="domain" description="Chitin-binding type-2" evidence="8">
    <location>
        <begin position="541"/>
        <end position="598"/>
    </location>
</feature>
<dbReference type="InterPro" id="IPR051940">
    <property type="entry name" value="Chitin_bind-dev_reg"/>
</dbReference>
<keyword evidence="1" id="KW-0147">Chitin-binding</keyword>
<feature type="signal peptide" evidence="7">
    <location>
        <begin position="1"/>
        <end position="17"/>
    </location>
</feature>
<dbReference type="PANTHER" id="PTHR23301">
    <property type="entry name" value="CHITIN BINDING PERITROPHIN-A"/>
    <property type="match status" value="1"/>
</dbReference>
<dbReference type="EMBL" id="EU139126">
    <property type="protein sequence ID" value="ABW98673.1"/>
    <property type="molecule type" value="mRNA"/>
</dbReference>
<dbReference type="InterPro" id="IPR002557">
    <property type="entry name" value="Chitin-bd_dom"/>
</dbReference>
<evidence type="ECO:0000256" key="2">
    <source>
        <dbReference type="ARBA" id="ARBA00022729"/>
    </source>
</evidence>
<evidence type="ECO:0000256" key="3">
    <source>
        <dbReference type="ARBA" id="ARBA00022737"/>
    </source>
</evidence>
<dbReference type="SMART" id="SM00494">
    <property type="entry name" value="ChtBD2"/>
    <property type="match status" value="7"/>
</dbReference>
<feature type="domain" description="Chitin-binding type-2" evidence="8">
    <location>
        <begin position="363"/>
        <end position="420"/>
    </location>
</feature>
<proteinExistence type="evidence at transcript level"/>
<keyword evidence="4" id="KW-1015">Disulfide bond</keyword>
<reference evidence="9" key="1">
    <citation type="submission" date="2007-09" db="EMBL/GenBank/DDBJ databases">
        <title>A novel peritrophic membrane protein SeCBP66 from Spodoptera exigua.</title>
        <authorList>
            <person name="Zhang X."/>
            <person name="Guo W."/>
            <person name="Li G."/>
            <person name="Li J."/>
            <person name="Sun W."/>
        </authorList>
    </citation>
    <scope>NUCLEOTIDE SEQUENCE</scope>
</reference>
<feature type="region of interest" description="Disordered" evidence="6">
    <location>
        <begin position="160"/>
        <end position="183"/>
    </location>
</feature>
<evidence type="ECO:0000256" key="7">
    <source>
        <dbReference type="SAM" id="SignalP"/>
    </source>
</evidence>
<dbReference type="InterPro" id="IPR036508">
    <property type="entry name" value="Chitin-bd_dom_sf"/>
</dbReference>
<feature type="region of interest" description="Disordered" evidence="6">
    <location>
        <begin position="245"/>
        <end position="274"/>
    </location>
</feature>
<feature type="region of interest" description="Disordered" evidence="6">
    <location>
        <begin position="518"/>
        <end position="542"/>
    </location>
</feature>
<feature type="chain" id="PRO_5002843348" evidence="7">
    <location>
        <begin position="18"/>
        <end position="602"/>
    </location>
</feature>
<feature type="domain" description="Chitin-binding type-2" evidence="8">
    <location>
        <begin position="274"/>
        <end position="331"/>
    </location>
</feature>
<dbReference type="PANTHER" id="PTHR23301:SF0">
    <property type="entry name" value="CHITIN-BINDING TYPE-2 DOMAIN-CONTAINING PROTEIN-RELATED"/>
    <property type="match status" value="1"/>
</dbReference>
<dbReference type="GO" id="GO:0008061">
    <property type="term" value="F:chitin binding"/>
    <property type="evidence" value="ECO:0007669"/>
    <property type="project" value="UniProtKB-KW"/>
</dbReference>
<dbReference type="PROSITE" id="PS50940">
    <property type="entry name" value="CHIT_BIND_II"/>
    <property type="match status" value="7"/>
</dbReference>
<feature type="domain" description="Chitin-binding type-2" evidence="8">
    <location>
        <begin position="18"/>
        <end position="74"/>
    </location>
</feature>
<feature type="domain" description="Chitin-binding type-2" evidence="8">
    <location>
        <begin position="98"/>
        <end position="153"/>
    </location>
</feature>
<dbReference type="GO" id="GO:0005576">
    <property type="term" value="C:extracellular region"/>
    <property type="evidence" value="ECO:0007669"/>
    <property type="project" value="InterPro"/>
</dbReference>
<feature type="region of interest" description="Disordered" evidence="6">
    <location>
        <begin position="425"/>
        <end position="453"/>
    </location>
</feature>
<dbReference type="CAZy" id="CBM14">
    <property type="family name" value="Carbohydrate-Binding Module Family 14"/>
</dbReference>